<dbReference type="InterPro" id="IPR001633">
    <property type="entry name" value="EAL_dom"/>
</dbReference>
<dbReference type="EMBL" id="BSSU01000015">
    <property type="protein sequence ID" value="GLX83445.1"/>
    <property type="molecule type" value="Genomic_DNA"/>
</dbReference>
<sequence>MIYSRIFWLSLFFVAFSARAESVNFTLSHLSLTFFLGITIPVLGMALWRSLNNATIFVFPSLLCITLLFFIGCISQDANSLNQRSDHLWLCSAANAYLCLLFLMPNRSDWLSELLMPRLRWLTISIVALFVVFETSLFVLPDINHNLTWLGWFMVTALTAYIRGYMLVRSQASSFIWLMCALGVTVSSGTMFWLWLNGSIDEGLFYLVIGIGYTMVLTHFTYTLIRHSSAEKESGGISHEDWQLYARDAVTNFPLQGQATKKLEYSLLNNEHQKLAAIAFKPVNFAQANKILGYENSDALLLQLAYSMQKQSLKIDGLVNLSFADIPFYVARLHSLHFLIVADLTDNKYDDNEVVEHICQQLISALPQAMTFKSYTMNFELAFGVSMLAKGDSSVKQAVTLAEDALLKAEQLNQSIYFVDQSISQISKSQLVKMERLKACIAEDGFDYLIQPQINLVTKDVIGYEVTMRWPYSKTEDLSQAQLQEIATQSGDAFKVFQQLLNTAIDWLETLESKGALKPVSINFESLELLDEVTIEHIEQELKKKSIQANYLMISISEHLLLSVGDKVQLAFDQLKQVGTLLSINDFSGSYEALRYVRKLTVDQIRISCESLMFKDNREPEKAITNALIHLANVIELPLVGTHINSASVELLFRELAGENAQGEIIAPAVLYTDAPQWLDKWLAHQESSNNE</sequence>
<feature type="transmembrane region" description="Helical" evidence="1">
    <location>
        <begin position="30"/>
        <end position="48"/>
    </location>
</feature>
<dbReference type="PANTHER" id="PTHR33121:SF79">
    <property type="entry name" value="CYCLIC DI-GMP PHOSPHODIESTERASE PDED-RELATED"/>
    <property type="match status" value="1"/>
</dbReference>
<reference evidence="4 5" key="1">
    <citation type="submission" date="2023-03" db="EMBL/GenBank/DDBJ databases">
        <title>Draft genome sequence of Thalassotalea eurytherma JCM 18482T.</title>
        <authorList>
            <person name="Sawabe T."/>
        </authorList>
    </citation>
    <scope>NUCLEOTIDE SEQUENCE [LARGE SCALE GENOMIC DNA]</scope>
    <source>
        <strain evidence="4 5">JCM 18482</strain>
    </source>
</reference>
<feature type="transmembrane region" description="Helical" evidence="1">
    <location>
        <begin position="119"/>
        <end position="141"/>
    </location>
</feature>
<keyword evidence="1" id="KW-0472">Membrane</keyword>
<dbReference type="PANTHER" id="PTHR33121">
    <property type="entry name" value="CYCLIC DI-GMP PHOSPHODIESTERASE PDEF"/>
    <property type="match status" value="1"/>
</dbReference>
<dbReference type="Pfam" id="PF00563">
    <property type="entry name" value="EAL"/>
    <property type="match status" value="1"/>
</dbReference>
<feature type="transmembrane region" description="Helical" evidence="1">
    <location>
        <begin position="147"/>
        <end position="168"/>
    </location>
</feature>
<evidence type="ECO:0000256" key="1">
    <source>
        <dbReference type="SAM" id="Phobius"/>
    </source>
</evidence>
<dbReference type="SUPFAM" id="SSF141868">
    <property type="entry name" value="EAL domain-like"/>
    <property type="match status" value="1"/>
</dbReference>
<dbReference type="InterPro" id="IPR050706">
    <property type="entry name" value="Cyclic-di-GMP_PDE-like"/>
</dbReference>
<keyword evidence="5" id="KW-1185">Reference proteome</keyword>
<gene>
    <name evidence="4" type="ORF">theurythT_28980</name>
</gene>
<dbReference type="Proteomes" id="UP001157133">
    <property type="component" value="Unassembled WGS sequence"/>
</dbReference>
<feature type="domain" description="GGDEF" evidence="3">
    <location>
        <begin position="273"/>
        <end position="421"/>
    </location>
</feature>
<dbReference type="CDD" id="cd01948">
    <property type="entry name" value="EAL"/>
    <property type="match status" value="1"/>
</dbReference>
<organism evidence="4 5">
    <name type="scientific">Thalassotalea eurytherma</name>
    <dbReference type="NCBI Taxonomy" id="1144278"/>
    <lineage>
        <taxon>Bacteria</taxon>
        <taxon>Pseudomonadati</taxon>
        <taxon>Pseudomonadota</taxon>
        <taxon>Gammaproteobacteria</taxon>
        <taxon>Alteromonadales</taxon>
        <taxon>Colwelliaceae</taxon>
        <taxon>Thalassotalea</taxon>
    </lineage>
</organism>
<dbReference type="PROSITE" id="PS50883">
    <property type="entry name" value="EAL"/>
    <property type="match status" value="1"/>
</dbReference>
<feature type="domain" description="EAL" evidence="2">
    <location>
        <begin position="430"/>
        <end position="683"/>
    </location>
</feature>
<proteinExistence type="predicted"/>
<dbReference type="InterPro" id="IPR043128">
    <property type="entry name" value="Rev_trsase/Diguanyl_cyclase"/>
</dbReference>
<dbReference type="Gene3D" id="3.20.20.450">
    <property type="entry name" value="EAL domain"/>
    <property type="match status" value="1"/>
</dbReference>
<keyword evidence="1" id="KW-0812">Transmembrane</keyword>
<feature type="transmembrane region" description="Helical" evidence="1">
    <location>
        <begin position="55"/>
        <end position="75"/>
    </location>
</feature>
<dbReference type="Gene3D" id="3.30.70.270">
    <property type="match status" value="1"/>
</dbReference>
<dbReference type="InterPro" id="IPR035919">
    <property type="entry name" value="EAL_sf"/>
</dbReference>
<dbReference type="InterPro" id="IPR029787">
    <property type="entry name" value="Nucleotide_cyclase"/>
</dbReference>
<feature type="transmembrane region" description="Helical" evidence="1">
    <location>
        <begin position="203"/>
        <end position="225"/>
    </location>
</feature>
<dbReference type="PROSITE" id="PS50887">
    <property type="entry name" value="GGDEF"/>
    <property type="match status" value="1"/>
</dbReference>
<name>A0ABQ6H5L3_9GAMM</name>
<evidence type="ECO:0000313" key="4">
    <source>
        <dbReference type="EMBL" id="GLX83445.1"/>
    </source>
</evidence>
<accession>A0ABQ6H5L3</accession>
<evidence type="ECO:0000259" key="3">
    <source>
        <dbReference type="PROSITE" id="PS50887"/>
    </source>
</evidence>
<feature type="transmembrane region" description="Helical" evidence="1">
    <location>
        <begin position="87"/>
        <end position="107"/>
    </location>
</feature>
<protein>
    <recommendedName>
        <fullName evidence="6">EAL domain-containing protein</fullName>
    </recommendedName>
</protein>
<dbReference type="RefSeq" id="WP_284208879.1">
    <property type="nucleotide sequence ID" value="NZ_BSSU01000015.1"/>
</dbReference>
<evidence type="ECO:0000259" key="2">
    <source>
        <dbReference type="PROSITE" id="PS50883"/>
    </source>
</evidence>
<evidence type="ECO:0000313" key="5">
    <source>
        <dbReference type="Proteomes" id="UP001157133"/>
    </source>
</evidence>
<evidence type="ECO:0008006" key="6">
    <source>
        <dbReference type="Google" id="ProtNLM"/>
    </source>
</evidence>
<dbReference type="Pfam" id="PF00990">
    <property type="entry name" value="GGDEF"/>
    <property type="match status" value="1"/>
</dbReference>
<dbReference type="InterPro" id="IPR000160">
    <property type="entry name" value="GGDEF_dom"/>
</dbReference>
<keyword evidence="1" id="KW-1133">Transmembrane helix</keyword>
<dbReference type="SUPFAM" id="SSF55073">
    <property type="entry name" value="Nucleotide cyclase"/>
    <property type="match status" value="1"/>
</dbReference>
<comment type="caution">
    <text evidence="4">The sequence shown here is derived from an EMBL/GenBank/DDBJ whole genome shotgun (WGS) entry which is preliminary data.</text>
</comment>
<dbReference type="SMART" id="SM00052">
    <property type="entry name" value="EAL"/>
    <property type="match status" value="1"/>
</dbReference>
<feature type="transmembrane region" description="Helical" evidence="1">
    <location>
        <begin position="175"/>
        <end position="197"/>
    </location>
</feature>